<reference evidence="2 3" key="1">
    <citation type="submission" date="2017-07" db="EMBL/GenBank/DDBJ databases">
        <title>Paenibacillus herberti R33 genome sequencing and assembly.</title>
        <authorList>
            <person name="Su W."/>
        </authorList>
    </citation>
    <scope>NUCLEOTIDE SEQUENCE [LARGE SCALE GENOMIC DNA]</scope>
    <source>
        <strain evidence="2 3">R33</strain>
    </source>
</reference>
<accession>A0A229NUJ3</accession>
<dbReference type="RefSeq" id="WP_089526199.1">
    <property type="nucleotide sequence ID" value="NZ_NMUQ01000003.1"/>
</dbReference>
<evidence type="ECO:0000313" key="2">
    <source>
        <dbReference type="EMBL" id="OXM13494.1"/>
    </source>
</evidence>
<gene>
    <name evidence="2" type="ORF">CGZ75_20865</name>
</gene>
<dbReference type="Proteomes" id="UP000215145">
    <property type="component" value="Unassembled WGS sequence"/>
</dbReference>
<proteinExistence type="predicted"/>
<comment type="caution">
    <text evidence="2">The sequence shown here is derived from an EMBL/GenBank/DDBJ whole genome shotgun (WGS) entry which is preliminary data.</text>
</comment>
<dbReference type="AlphaFoldDB" id="A0A229NUJ3"/>
<protein>
    <submittedName>
        <fullName evidence="2">Uncharacterized protein</fullName>
    </submittedName>
</protein>
<evidence type="ECO:0000256" key="1">
    <source>
        <dbReference type="SAM" id="SignalP"/>
    </source>
</evidence>
<keyword evidence="1" id="KW-0732">Signal</keyword>
<keyword evidence="3" id="KW-1185">Reference proteome</keyword>
<name>A0A229NUJ3_9BACL</name>
<feature type="chain" id="PRO_5011991372" evidence="1">
    <location>
        <begin position="36"/>
        <end position="289"/>
    </location>
</feature>
<dbReference type="PROSITE" id="PS51257">
    <property type="entry name" value="PROKAR_LIPOPROTEIN"/>
    <property type="match status" value="1"/>
</dbReference>
<dbReference type="OrthoDB" id="2844905at2"/>
<feature type="signal peptide" evidence="1">
    <location>
        <begin position="1"/>
        <end position="35"/>
    </location>
</feature>
<evidence type="ECO:0000313" key="3">
    <source>
        <dbReference type="Proteomes" id="UP000215145"/>
    </source>
</evidence>
<dbReference type="EMBL" id="NMUQ01000003">
    <property type="protein sequence ID" value="OXM13494.1"/>
    <property type="molecule type" value="Genomic_DNA"/>
</dbReference>
<organism evidence="2 3">
    <name type="scientific">Paenibacillus herberti</name>
    <dbReference type="NCBI Taxonomy" id="1619309"/>
    <lineage>
        <taxon>Bacteria</taxon>
        <taxon>Bacillati</taxon>
        <taxon>Bacillota</taxon>
        <taxon>Bacilli</taxon>
        <taxon>Bacillales</taxon>
        <taxon>Paenibacillaceae</taxon>
        <taxon>Paenibacillus</taxon>
    </lineage>
</organism>
<sequence length="289" mass="29338">MYARLKKRLQNLMRRSRRTGALLGCSLAACGLAGAAVIAAAAAPAAAASQARISADSAAAAASQARISADSAAVAAIPTDITAELTVATSAVPAAVSVAQPVATSAVPAAVSVAPSIVTAAIAAAAPFQLDKDIVPENAQSGAAELAKNADCVVVGRFSEADRMVPTGKSAPQGRLVNFVQTFTVRKLIKGNAGGQVTVITTGIEPLPPPSQLEANERYPGAWATGPDYLLFLRKLEGSDEYAPLGMLQGVYPIQGGRTISIEGKGFSQLNGLPEPGLQNIINGLLGQE</sequence>